<comment type="function">
    <text evidence="7">Catalyzes the N-acylation of UDP-3-O-acylglucosamine using 3-hydroxyacyl-ACP as the acyl donor. Is involved in the biosynthesis of lipid A, a phosphorylated glycolipid that anchors the lipopolysaccharide to the outer membrane of the cell.</text>
</comment>
<keyword evidence="4 7" id="KW-0677">Repeat</keyword>
<dbReference type="STRING" id="1232683.ADIMK_1614"/>
<comment type="caution">
    <text evidence="9">The sequence shown here is derived from an EMBL/GenBank/DDBJ whole genome shotgun (WGS) entry which is preliminary data.</text>
</comment>
<dbReference type="EC" id="2.3.1.191" evidence="7"/>
<dbReference type="Gene3D" id="1.20.5.170">
    <property type="match status" value="1"/>
</dbReference>
<comment type="subunit">
    <text evidence="7">Homotrimer.</text>
</comment>
<keyword evidence="2 7" id="KW-0441">Lipid A biosynthesis</keyword>
<dbReference type="InterPro" id="IPR020573">
    <property type="entry name" value="UDP_GlcNAc_AcTrfase_non-rep"/>
</dbReference>
<evidence type="ECO:0000256" key="6">
    <source>
        <dbReference type="ARBA" id="ARBA00023315"/>
    </source>
</evidence>
<dbReference type="CDD" id="cd03352">
    <property type="entry name" value="LbH_LpxD"/>
    <property type="match status" value="1"/>
</dbReference>
<comment type="pathway">
    <text evidence="7">Bacterial outer membrane biogenesis; LPS lipid A biosynthesis.</text>
</comment>
<organism evidence="9 10">
    <name type="scientific">Marinobacterium lacunae</name>
    <dbReference type="NCBI Taxonomy" id="1232683"/>
    <lineage>
        <taxon>Bacteria</taxon>
        <taxon>Pseudomonadati</taxon>
        <taxon>Pseudomonadota</taxon>
        <taxon>Gammaproteobacteria</taxon>
        <taxon>Oceanospirillales</taxon>
        <taxon>Oceanospirillaceae</taxon>
        <taxon>Marinobacterium</taxon>
    </lineage>
</organism>
<evidence type="ECO:0000313" key="10">
    <source>
        <dbReference type="Proteomes" id="UP000028252"/>
    </source>
</evidence>
<comment type="similarity">
    <text evidence="7">Belongs to the transferase hexapeptide repeat family. LpxD subfamily.</text>
</comment>
<keyword evidence="6 7" id="KW-0012">Acyltransferase</keyword>
<dbReference type="AlphaFoldDB" id="A0A081G0R3"/>
<accession>A0A081G0R3</accession>
<sequence>MSNNRGYTLSELAAKVGGRVSGDPARVIHSLATLQTAGSGQLSFFANGRYLKQLRESHAEAVLVSDAHETDVQGVAVVVADPYLAFAELTRLFDWRLAVRPGIHPSAQVAEGVQVSDDAEIGPGVVLGERVVVEAGVSIGANSVIGRDSVIGADTRIEANVTLYPGVRVGRRVLIHSGAVLGADGFGFAHDKERWIKICQLGGVVIGDDVEIGANTTIDRGALEDTWIERGVKLDNQIQIAHNVRIGEHTAIAGCTAIAGSTRIGRHCTVAGMSGITGHLEIADGTHITAMSLVSRSITRPGAYSSGTGLEPHQQWKRNVVRFRQLDELARRVRKLEQALEHISIEGQDNDGC</sequence>
<dbReference type="PANTHER" id="PTHR43378:SF2">
    <property type="entry name" value="UDP-3-O-ACYLGLUCOSAMINE N-ACYLTRANSFERASE 1, MITOCHONDRIAL-RELATED"/>
    <property type="match status" value="1"/>
</dbReference>
<feature type="active site" description="Proton acceptor" evidence="7">
    <location>
        <position position="242"/>
    </location>
</feature>
<evidence type="ECO:0000256" key="2">
    <source>
        <dbReference type="ARBA" id="ARBA00022556"/>
    </source>
</evidence>
<evidence type="ECO:0000256" key="4">
    <source>
        <dbReference type="ARBA" id="ARBA00022737"/>
    </source>
</evidence>
<dbReference type="GO" id="GO:0103118">
    <property type="term" value="F:UDP-3-O-[(3R)-3-hydroxyacyl]-glucosamine N-acyltransferase activity"/>
    <property type="evidence" value="ECO:0007669"/>
    <property type="project" value="UniProtKB-EC"/>
</dbReference>
<protein>
    <recommendedName>
        <fullName evidence="7">UDP-3-O-acylglucosamine N-acyltransferase</fullName>
        <ecNumber evidence="7">2.3.1.191</ecNumber>
    </recommendedName>
</protein>
<dbReference type="EMBL" id="JMQN01000018">
    <property type="protein sequence ID" value="KEA64368.1"/>
    <property type="molecule type" value="Genomic_DNA"/>
</dbReference>
<dbReference type="Gene3D" id="2.160.10.10">
    <property type="entry name" value="Hexapeptide repeat proteins"/>
    <property type="match status" value="1"/>
</dbReference>
<dbReference type="NCBIfam" id="TIGR01853">
    <property type="entry name" value="lipid_A_lpxD"/>
    <property type="match status" value="1"/>
</dbReference>
<evidence type="ECO:0000256" key="3">
    <source>
        <dbReference type="ARBA" id="ARBA00022679"/>
    </source>
</evidence>
<comment type="catalytic activity">
    <reaction evidence="7">
        <text>a UDP-3-O-[(3R)-3-hydroxyacyl]-alpha-D-glucosamine + a (3R)-hydroxyacyl-[ACP] = a UDP-2-N,3-O-bis[(3R)-3-hydroxyacyl]-alpha-D-glucosamine + holo-[ACP] + H(+)</text>
        <dbReference type="Rhea" id="RHEA:53836"/>
        <dbReference type="Rhea" id="RHEA-COMP:9685"/>
        <dbReference type="Rhea" id="RHEA-COMP:9945"/>
        <dbReference type="ChEBI" id="CHEBI:15378"/>
        <dbReference type="ChEBI" id="CHEBI:64479"/>
        <dbReference type="ChEBI" id="CHEBI:78827"/>
        <dbReference type="ChEBI" id="CHEBI:137740"/>
        <dbReference type="ChEBI" id="CHEBI:137748"/>
        <dbReference type="EC" id="2.3.1.191"/>
    </reaction>
</comment>
<evidence type="ECO:0000256" key="7">
    <source>
        <dbReference type="HAMAP-Rule" id="MF_00523"/>
    </source>
</evidence>
<dbReference type="InterPro" id="IPR011004">
    <property type="entry name" value="Trimer_LpxA-like_sf"/>
</dbReference>
<reference evidence="9 10" key="1">
    <citation type="submission" date="2014-04" db="EMBL/GenBank/DDBJ databases">
        <title>Marinobacterium kochiensis sp. nov., isolated from sediment sample collected from Kochi backwaters in Kerala, India.</title>
        <authorList>
            <person name="Singh A."/>
            <person name="Pinnaka A.K."/>
        </authorList>
    </citation>
    <scope>NUCLEOTIDE SEQUENCE [LARGE SCALE GENOMIC DNA]</scope>
    <source>
        <strain evidence="9 10">AK27</strain>
    </source>
</reference>
<dbReference type="Proteomes" id="UP000028252">
    <property type="component" value="Unassembled WGS sequence"/>
</dbReference>
<dbReference type="PANTHER" id="PTHR43378">
    <property type="entry name" value="UDP-3-O-ACYLGLUCOSAMINE N-ACYLTRANSFERASE"/>
    <property type="match status" value="1"/>
</dbReference>
<dbReference type="OrthoDB" id="9784739at2"/>
<evidence type="ECO:0000256" key="5">
    <source>
        <dbReference type="ARBA" id="ARBA00023098"/>
    </source>
</evidence>
<dbReference type="Gene3D" id="3.40.1390.10">
    <property type="entry name" value="MurE/MurF, N-terminal domain"/>
    <property type="match status" value="1"/>
</dbReference>
<dbReference type="Pfam" id="PF14602">
    <property type="entry name" value="Hexapep_2"/>
    <property type="match status" value="2"/>
</dbReference>
<gene>
    <name evidence="7" type="primary">lpxD</name>
    <name evidence="9" type="ORF">ADIMK_1614</name>
</gene>
<dbReference type="GO" id="GO:0016020">
    <property type="term" value="C:membrane"/>
    <property type="evidence" value="ECO:0007669"/>
    <property type="project" value="GOC"/>
</dbReference>
<dbReference type="UniPathway" id="UPA00973"/>
<dbReference type="RefSeq" id="WP_036185992.1">
    <property type="nucleotide sequence ID" value="NZ_JMQN01000018.1"/>
</dbReference>
<evidence type="ECO:0000313" key="9">
    <source>
        <dbReference type="EMBL" id="KEA64368.1"/>
    </source>
</evidence>
<keyword evidence="3 7" id="KW-0808">Transferase</keyword>
<dbReference type="Pfam" id="PF00132">
    <property type="entry name" value="Hexapep"/>
    <property type="match status" value="1"/>
</dbReference>
<dbReference type="NCBIfam" id="NF002060">
    <property type="entry name" value="PRK00892.1"/>
    <property type="match status" value="1"/>
</dbReference>
<keyword evidence="1 7" id="KW-0444">Lipid biosynthesis</keyword>
<name>A0A081G0R3_9GAMM</name>
<feature type="domain" description="UDP-3-O-[3-hydroxymyristoyl] glucosamine N-acyltransferase non-repeat region" evidence="8">
    <location>
        <begin position="26"/>
        <end position="92"/>
    </location>
</feature>
<dbReference type="GO" id="GO:0009245">
    <property type="term" value="P:lipid A biosynthetic process"/>
    <property type="evidence" value="ECO:0007669"/>
    <property type="project" value="UniProtKB-UniRule"/>
</dbReference>
<proteinExistence type="inferred from homology"/>
<dbReference type="InterPro" id="IPR007691">
    <property type="entry name" value="LpxD"/>
</dbReference>
<dbReference type="eggNOG" id="COG1044">
    <property type="taxonomic scope" value="Bacteria"/>
</dbReference>
<dbReference type="HAMAP" id="MF_00523">
    <property type="entry name" value="LpxD"/>
    <property type="match status" value="1"/>
</dbReference>
<keyword evidence="5 7" id="KW-0443">Lipid metabolism</keyword>
<dbReference type="InterPro" id="IPR001451">
    <property type="entry name" value="Hexapep"/>
</dbReference>
<dbReference type="SUPFAM" id="SSF51161">
    <property type="entry name" value="Trimeric LpxA-like enzymes"/>
    <property type="match status" value="1"/>
</dbReference>
<evidence type="ECO:0000256" key="1">
    <source>
        <dbReference type="ARBA" id="ARBA00022516"/>
    </source>
</evidence>
<evidence type="ECO:0000259" key="8">
    <source>
        <dbReference type="Pfam" id="PF04613"/>
    </source>
</evidence>
<dbReference type="PATRIC" id="fig|1232683.4.peg.1594"/>
<keyword evidence="10" id="KW-1185">Reference proteome</keyword>
<dbReference type="GO" id="GO:0016410">
    <property type="term" value="F:N-acyltransferase activity"/>
    <property type="evidence" value="ECO:0007669"/>
    <property type="project" value="InterPro"/>
</dbReference>
<dbReference type="Pfam" id="PF04613">
    <property type="entry name" value="LpxD"/>
    <property type="match status" value="1"/>
</dbReference>